<dbReference type="VEuPathDB" id="TriTrypDB:LmxM.14.0590"/>
<feature type="compositionally biased region" description="Basic and acidic residues" evidence="1">
    <location>
        <begin position="1285"/>
        <end position="1301"/>
    </location>
</feature>
<evidence type="ECO:0000313" key="2">
    <source>
        <dbReference type="EMBL" id="CBZ24919.1"/>
    </source>
</evidence>
<reference evidence="2 3" key="1">
    <citation type="journal article" date="2011" name="Genome Res.">
        <title>Chromosome and gene copy number variation allow major structural change between species and strains of Leishmania.</title>
        <authorList>
            <person name="Rogers M.B."/>
            <person name="Hilley J.D."/>
            <person name="Dickens N.J."/>
            <person name="Wilkes J."/>
            <person name="Bates P.A."/>
            <person name="Depledge D.P."/>
            <person name="Harris D."/>
            <person name="Her Y."/>
            <person name="Herzyk P."/>
            <person name="Imamura H."/>
            <person name="Otto T.D."/>
            <person name="Sanders M."/>
            <person name="Seeger K."/>
            <person name="Dujardin J.C."/>
            <person name="Berriman M."/>
            <person name="Smith D.F."/>
            <person name="Hertz-Fowler C."/>
            <person name="Mottram J.C."/>
        </authorList>
    </citation>
    <scope>NUCLEOTIDE SEQUENCE [LARGE SCALE GENOMIC DNA]</scope>
    <source>
        <strain evidence="2 3">MHOM/GT/2001/U1103</strain>
    </source>
</reference>
<keyword evidence="3" id="KW-1185">Reference proteome</keyword>
<feature type="region of interest" description="Disordered" evidence="1">
    <location>
        <begin position="857"/>
        <end position="885"/>
    </location>
</feature>
<dbReference type="KEGG" id="lmi:LMXM_14_0590"/>
<dbReference type="PhylomeDB" id="E9APQ3"/>
<dbReference type="OrthoDB" id="265224at2759"/>
<dbReference type="OMA" id="QWCYVER"/>
<gene>
    <name evidence="2" type="ORF">LMXM_14_0590</name>
</gene>
<evidence type="ECO:0000256" key="1">
    <source>
        <dbReference type="SAM" id="MobiDB-lite"/>
    </source>
</evidence>
<evidence type="ECO:0000313" key="3">
    <source>
        <dbReference type="Proteomes" id="UP000007259"/>
    </source>
</evidence>
<accession>E9APQ3</accession>
<sequence length="1550" mass="165428">MATYHAATCHACERRSDEWAPPRVAPLPPPLRECLVSCSPCSRLFAHDQVNLSYPIKDASATAWNVLDLALALSRHDHTSVVATADATCASGGTVDGDQEAFCSRCSRQYAPACCCSSLLQIDPAELCGLFCGSTSRDGTVLRHPLAAGPLLANAPVFARCIRLRCILFDVVLHDGAGNSNMIDSGLCSSPSVTGALAVAVCAHTGAGVTEDGGVDEGHGSSNWLSLSTASSVASTACALTWLVKVFLPLSQVPALAIGLTLTRPAFSGSDNEVGAGTPMQWCYVERSASCSVPYDALWAHWTAMVTPPESLLAGSRLASAPCFAEGDHDDDFIVWGRLQHYAERATTVLFGGQPAGSVTPKSTRLCALLAVLGDVRACATRRSTSNPLPVLLSDETNGPQRLLFQWFTFLGLRSASSLECRPSLGLSTEIHAIVSTPDWLAELSACHSMFSLGPWLHLVSQWLTFRVLEAALELLPSMLRWRAGGASSAETHLLFRADVDSSRCCSPGLCSGADSTACPARKKGGFAQLRPSCWMRYRTTASTPVAAPPSVASIAAALPELPKAEAVLVCVLERLMSAAIGPADGSRKPPCRSATAHALILEPEAHGVVTCRLHLGSPPPKWQRNGLSVRGAGVPPLSKSFPTRPLALSSAPPAARAAHAPVVAAFLSWYALDFDAVFGRLYRVWRLAQRYHSRCPAKSCGEIGAAGAAAPHDNDPWRGVVDTAVRCYSDDAGCSGQASEGPALGSLGRCLLLALWLSLALVDVDEGVGAATSCPPLAWKGTLYYSSRRNVLHVRDWGTALHIRHVASCLSAGALQDGNSTGRECGAAVKEAVSTVVNSFNRARAATVAAQARARLQAPSTTHLPFPEAHDSRGHTTTTSRGAGDTTGCNTCRLLRISRDDSAAAEDDDECILLSWSCDTAKEESGSREGGSGVPLVQQQQGKPRTGGDDPLASTDPLPSTSLQSSWLDYSIEEFAEANDGTIGQPPVTQAPAPQVREDPEQSALDPAVAVPLIELESHLRELLTRNALSEMLSLVGLTGGLAWRTCDDGDVAARQRLASHARSHSVRAEARRRFGGSSALHVDTVQLHEDEQPPSPAAAAAAHVDVSLSTRHALPALASSKAARLQEDEESARSTLCGAEHRMRQYTYARCTHIGGLILLQSQEARGRLHLSQVWELEQEEWQMRWSTVLVPECVLRSLLHEKAAAGAWKALPRQEEPQERQQHDCRHHNRRLGYAPQWHQRGPRGRAASVKVDCSPLTPTADEAWAHRMFLLCGDVEEVDREAQDRRSERSPRAKADASHSPPSCQRRQQEPQMPLLAPLRSPSLMVRPRRAPWQACPDKPAARAPVSMCPPAAAAAARSAVPVLSISLCETPPSAPARTSTRRCLNELPLNHRRIDAGFARIAPPHQLVSPPSTAAICWRLPGEDGGALVHHGSPRRKVSLLKHRDTHCDTAARRRPSAGESASAAGVEAICTAAAIKCNRADSESRGVPLATAPPVPSTAKERLATHAGPPVLTHVATHVASTTSVPPRRLRTPVVTWSDDVQQY</sequence>
<protein>
    <submittedName>
        <fullName evidence="2">Uncharacterized protein</fullName>
    </submittedName>
</protein>
<organism evidence="2 3">
    <name type="scientific">Leishmania mexicana (strain MHOM/GT/2001/U1103)</name>
    <dbReference type="NCBI Taxonomy" id="929439"/>
    <lineage>
        <taxon>Eukaryota</taxon>
        <taxon>Discoba</taxon>
        <taxon>Euglenozoa</taxon>
        <taxon>Kinetoplastea</taxon>
        <taxon>Metakinetoplastina</taxon>
        <taxon>Trypanosomatida</taxon>
        <taxon>Trypanosomatidae</taxon>
        <taxon>Leishmaniinae</taxon>
        <taxon>Leishmania</taxon>
    </lineage>
</organism>
<proteinExistence type="predicted"/>
<feature type="region of interest" description="Disordered" evidence="1">
    <location>
        <begin position="1285"/>
        <end position="1319"/>
    </location>
</feature>
<dbReference type="Proteomes" id="UP000007259">
    <property type="component" value="Chromosome 14"/>
</dbReference>
<dbReference type="RefSeq" id="XP_003873430.1">
    <property type="nucleotide sequence ID" value="XM_003873381.1"/>
</dbReference>
<dbReference type="GeneID" id="13449522"/>
<name>E9APQ3_LEIMU</name>
<feature type="region of interest" description="Disordered" evidence="1">
    <location>
        <begin position="1487"/>
        <end position="1508"/>
    </location>
</feature>
<dbReference type="EMBL" id="FR799567">
    <property type="protein sequence ID" value="CBZ24919.1"/>
    <property type="molecule type" value="Genomic_DNA"/>
</dbReference>
<feature type="region of interest" description="Disordered" evidence="1">
    <location>
        <begin position="923"/>
        <end position="963"/>
    </location>
</feature>